<sequence length="198" mass="21241">MRDVKIQDRQHDRDSYVVAIGASAGGLTAIRELIAELPKGFAAPIVIGVHSEPSSQLTEILSAQSSLKIKKVADGDLLEPGWIYVVPGAQHALFRNGRIQLSEVVRESGFRPSIDAMFMTLAAEYAEQGIAVVLSGMLKDGMRGAQVIHDMGGQTIVQDPADATHAGMPNSVIRHDHPEAVRSAAQLGIWLRDLVGTT</sequence>
<keyword evidence="7" id="KW-1185">Reference proteome</keyword>
<evidence type="ECO:0000256" key="4">
    <source>
        <dbReference type="PROSITE-ProRule" id="PRU00050"/>
    </source>
</evidence>
<evidence type="ECO:0000259" key="5">
    <source>
        <dbReference type="PROSITE" id="PS50122"/>
    </source>
</evidence>
<dbReference type="CDD" id="cd16433">
    <property type="entry name" value="CheB"/>
    <property type="match status" value="1"/>
</dbReference>
<evidence type="ECO:0000256" key="1">
    <source>
        <dbReference type="ARBA" id="ARBA00022801"/>
    </source>
</evidence>
<dbReference type="PANTHER" id="PTHR42872:SF6">
    <property type="entry name" value="PROTEIN-GLUTAMATE METHYLESTERASE_PROTEIN-GLUTAMINE GLUTAMINASE"/>
    <property type="match status" value="1"/>
</dbReference>
<name>A0ABT3BL99_9RHOB</name>
<comment type="catalytic activity">
    <reaction evidence="3">
        <text>[protein]-L-glutamate 5-O-methyl ester + H2O = L-glutamyl-[protein] + methanol + H(+)</text>
        <dbReference type="Rhea" id="RHEA:23236"/>
        <dbReference type="Rhea" id="RHEA-COMP:10208"/>
        <dbReference type="Rhea" id="RHEA-COMP:10311"/>
        <dbReference type="ChEBI" id="CHEBI:15377"/>
        <dbReference type="ChEBI" id="CHEBI:15378"/>
        <dbReference type="ChEBI" id="CHEBI:17790"/>
        <dbReference type="ChEBI" id="CHEBI:29973"/>
        <dbReference type="ChEBI" id="CHEBI:82795"/>
        <dbReference type="EC" id="3.1.1.61"/>
    </reaction>
</comment>
<dbReference type="InterPro" id="IPR035909">
    <property type="entry name" value="CheB_C"/>
</dbReference>
<feature type="active site" evidence="4">
    <location>
        <position position="50"/>
    </location>
</feature>
<feature type="domain" description="CheB-type methylesterase" evidence="5">
    <location>
        <begin position="17"/>
        <end position="198"/>
    </location>
</feature>
<dbReference type="EC" id="3.1.1.61" evidence="2"/>
<organism evidence="6 7">
    <name type="scientific">Roseobacter sinensis</name>
    <dbReference type="NCBI Taxonomy" id="2931391"/>
    <lineage>
        <taxon>Bacteria</taxon>
        <taxon>Pseudomonadati</taxon>
        <taxon>Pseudomonadota</taxon>
        <taxon>Alphaproteobacteria</taxon>
        <taxon>Rhodobacterales</taxon>
        <taxon>Roseobacteraceae</taxon>
        <taxon>Roseobacter</taxon>
    </lineage>
</organism>
<dbReference type="PROSITE" id="PS50122">
    <property type="entry name" value="CHEB"/>
    <property type="match status" value="1"/>
</dbReference>
<protein>
    <recommendedName>
        <fullName evidence="2">protein-glutamate methylesterase</fullName>
        <ecNumber evidence="2">3.1.1.61</ecNumber>
    </recommendedName>
</protein>
<proteinExistence type="predicted"/>
<dbReference type="RefSeq" id="WP_263846558.1">
    <property type="nucleotide sequence ID" value="NZ_JALIEB010000040.1"/>
</dbReference>
<evidence type="ECO:0000256" key="3">
    <source>
        <dbReference type="ARBA" id="ARBA00048267"/>
    </source>
</evidence>
<dbReference type="Pfam" id="PF01339">
    <property type="entry name" value="CheB_methylest"/>
    <property type="match status" value="1"/>
</dbReference>
<dbReference type="Proteomes" id="UP001208690">
    <property type="component" value="Unassembled WGS sequence"/>
</dbReference>
<keyword evidence="1 4" id="KW-0378">Hydrolase</keyword>
<feature type="active site" evidence="4">
    <location>
        <position position="23"/>
    </location>
</feature>
<keyword evidence="4" id="KW-0145">Chemotaxis</keyword>
<evidence type="ECO:0000256" key="2">
    <source>
        <dbReference type="ARBA" id="ARBA00039140"/>
    </source>
</evidence>
<gene>
    <name evidence="6" type="ORF">MUB52_23235</name>
</gene>
<evidence type="ECO:0000313" key="7">
    <source>
        <dbReference type="Proteomes" id="UP001208690"/>
    </source>
</evidence>
<accession>A0ABT3BL99</accession>
<dbReference type="EMBL" id="JALIEB010000040">
    <property type="protein sequence ID" value="MCV3274354.1"/>
    <property type="molecule type" value="Genomic_DNA"/>
</dbReference>
<comment type="caution">
    <text evidence="6">The sequence shown here is derived from an EMBL/GenBank/DDBJ whole genome shotgun (WGS) entry which is preliminary data.</text>
</comment>
<dbReference type="InterPro" id="IPR000673">
    <property type="entry name" value="Sig_transdc_resp-reg_Me-estase"/>
</dbReference>
<dbReference type="PANTHER" id="PTHR42872">
    <property type="entry name" value="PROTEIN-GLUTAMATE METHYLESTERASE/PROTEIN-GLUTAMINE GLUTAMINASE"/>
    <property type="match status" value="1"/>
</dbReference>
<reference evidence="6 7" key="1">
    <citation type="submission" date="2022-04" db="EMBL/GenBank/DDBJ databases">
        <title>Roseobacter sp. WL0113 is a bacterium isolated from neritic sediment.</title>
        <authorList>
            <person name="Wang L."/>
            <person name="He W."/>
            <person name="Zhang D.-F."/>
        </authorList>
    </citation>
    <scope>NUCLEOTIDE SEQUENCE [LARGE SCALE GENOMIC DNA]</scope>
    <source>
        <strain evidence="6 7">WL0113</strain>
    </source>
</reference>
<evidence type="ECO:0000313" key="6">
    <source>
        <dbReference type="EMBL" id="MCV3274354.1"/>
    </source>
</evidence>
<dbReference type="Gene3D" id="3.40.50.180">
    <property type="entry name" value="Methylesterase CheB, C-terminal domain"/>
    <property type="match status" value="1"/>
</dbReference>
<feature type="active site" evidence="4">
    <location>
        <position position="140"/>
    </location>
</feature>
<dbReference type="SUPFAM" id="SSF52738">
    <property type="entry name" value="Methylesterase CheB, C-terminal domain"/>
    <property type="match status" value="1"/>
</dbReference>